<feature type="non-terminal residue" evidence="3">
    <location>
        <position position="1"/>
    </location>
</feature>
<feature type="region of interest" description="Disordered" evidence="1">
    <location>
        <begin position="418"/>
        <end position="468"/>
    </location>
</feature>
<accession>A0A6A4KQL5</accession>
<keyword evidence="4" id="KW-1185">Reference proteome</keyword>
<dbReference type="EMBL" id="QEFC01003477">
    <property type="protein sequence ID" value="KAE9447840.1"/>
    <property type="molecule type" value="Genomic_DNA"/>
</dbReference>
<protein>
    <recommendedName>
        <fullName evidence="2">Arf-GAP domain-containing protein</fullName>
    </recommendedName>
</protein>
<dbReference type="Gene3D" id="1.10.220.150">
    <property type="entry name" value="Arf GTPase activating protein"/>
    <property type="match status" value="1"/>
</dbReference>
<dbReference type="SMART" id="SM00105">
    <property type="entry name" value="ArfGap"/>
    <property type="match status" value="1"/>
</dbReference>
<feature type="region of interest" description="Disordered" evidence="1">
    <location>
        <begin position="231"/>
        <end position="267"/>
    </location>
</feature>
<dbReference type="PANTHER" id="PTHR47021">
    <property type="entry name" value="ADP-RIBOSYLATION FACTOR GTPASE-ACTIVATING PROTEIN AGD6-RELATED"/>
    <property type="match status" value="1"/>
</dbReference>
<dbReference type="InterPro" id="IPR038508">
    <property type="entry name" value="ArfGAP_dom_sf"/>
</dbReference>
<dbReference type="InterPro" id="IPR037278">
    <property type="entry name" value="ARFGAP/RecO"/>
</dbReference>
<feature type="compositionally biased region" description="Basic and acidic residues" evidence="1">
    <location>
        <begin position="173"/>
        <end position="183"/>
    </location>
</feature>
<dbReference type="PANTHER" id="PTHR47021:SF4">
    <property type="entry name" value="ADP-RIBOSYLATION FACTOR GTPASE-ACTIVATING PROTEIN AGD6-RELATED"/>
    <property type="match status" value="1"/>
</dbReference>
<dbReference type="AlphaFoldDB" id="A0A6A4KQL5"/>
<sequence length="516" mass="56132">RSEIERSRSSPVQSDDRSRPSDNGGIVAAPPRAPVPALQQDLRGLLPEEPPVGLGLVRRLHVPRVLRQAPRPRVHISFVRSVTMDSWSEIQLKKMESGGNDALNTFLSRYGIPKDTEIVKKYNTDAAAVYRDRIQALAEGKPWRDPPVVKKKPPLDPGPRNNTVAGGWDSWDDDVRSGSEVRRNQSVSDFRSGGGGGGGPARSRSSQDIYTKGQLEASAANKESFFSRKMVENESRPEGLPPSQGGKYVGFGSSPNPVAPAPRNDSQGDVISAVSQGFGRLSMVAASAAQSAATVVQAGTKEISSKLDITVKNLYNIRTEDVDFKWRGNHSYEDSLVGHDLIMSGDKVREGGYDTKVNETVTVVTAKTTEIGQKTWGIMKGVMALASQKVEEFSKEGTVSWKADNWQRNESEGNGYYQEFSQESKGPSSGGGQSSSTAHSSNFSSWDDWDQKDNKKEHTTKPAQLVMGMGGPVGMMLRMMDLITSTKAHPVRKLLVTMENQIPTGPEAAFSEVALL</sequence>
<feature type="compositionally biased region" description="Basic and acidic residues" evidence="1">
    <location>
        <begin position="449"/>
        <end position="460"/>
    </location>
</feature>
<dbReference type="InterPro" id="IPR001164">
    <property type="entry name" value="ArfGAP_dom"/>
</dbReference>
<evidence type="ECO:0000313" key="3">
    <source>
        <dbReference type="EMBL" id="KAE9447840.1"/>
    </source>
</evidence>
<evidence type="ECO:0000313" key="4">
    <source>
        <dbReference type="Proteomes" id="UP000428333"/>
    </source>
</evidence>
<feature type="compositionally biased region" description="Basic and acidic residues" evidence="1">
    <location>
        <begin position="1"/>
        <end position="20"/>
    </location>
</feature>
<evidence type="ECO:0000256" key="1">
    <source>
        <dbReference type="SAM" id="MobiDB-lite"/>
    </source>
</evidence>
<dbReference type="GO" id="GO:0016192">
    <property type="term" value="P:vesicle-mediated transport"/>
    <property type="evidence" value="ECO:0007669"/>
    <property type="project" value="InterPro"/>
</dbReference>
<feature type="region of interest" description="Disordered" evidence="1">
    <location>
        <begin position="1"/>
        <end position="34"/>
    </location>
</feature>
<feature type="region of interest" description="Disordered" evidence="1">
    <location>
        <begin position="141"/>
        <end position="208"/>
    </location>
</feature>
<comment type="caution">
    <text evidence="3">The sequence shown here is derived from an EMBL/GenBank/DDBJ whole genome shotgun (WGS) entry which is preliminary data.</text>
</comment>
<gene>
    <name evidence="3" type="ORF">C3L33_20271</name>
</gene>
<feature type="compositionally biased region" description="Low complexity" evidence="1">
    <location>
        <begin position="434"/>
        <end position="445"/>
    </location>
</feature>
<dbReference type="OrthoDB" id="983479at2759"/>
<dbReference type="GO" id="GO:0005096">
    <property type="term" value="F:GTPase activator activity"/>
    <property type="evidence" value="ECO:0007669"/>
    <property type="project" value="InterPro"/>
</dbReference>
<dbReference type="InterPro" id="IPR044519">
    <property type="entry name" value="ARF_GAP_AGD6/7"/>
</dbReference>
<dbReference type="SUPFAM" id="SSF57863">
    <property type="entry name" value="ArfGap/RecO-like zinc finger"/>
    <property type="match status" value="1"/>
</dbReference>
<organism evidence="3 4">
    <name type="scientific">Rhododendron williamsianum</name>
    <dbReference type="NCBI Taxonomy" id="262921"/>
    <lineage>
        <taxon>Eukaryota</taxon>
        <taxon>Viridiplantae</taxon>
        <taxon>Streptophyta</taxon>
        <taxon>Embryophyta</taxon>
        <taxon>Tracheophyta</taxon>
        <taxon>Spermatophyta</taxon>
        <taxon>Magnoliopsida</taxon>
        <taxon>eudicotyledons</taxon>
        <taxon>Gunneridae</taxon>
        <taxon>Pentapetalae</taxon>
        <taxon>asterids</taxon>
        <taxon>Ericales</taxon>
        <taxon>Ericaceae</taxon>
        <taxon>Ericoideae</taxon>
        <taxon>Rhodoreae</taxon>
        <taxon>Rhododendron</taxon>
    </lineage>
</organism>
<feature type="domain" description="Arf-GAP" evidence="2">
    <location>
        <begin position="57"/>
        <end position="143"/>
    </location>
</feature>
<name>A0A6A4KQL5_9ERIC</name>
<dbReference type="Proteomes" id="UP000428333">
    <property type="component" value="Linkage Group LG12"/>
</dbReference>
<evidence type="ECO:0000259" key="2">
    <source>
        <dbReference type="SMART" id="SM00105"/>
    </source>
</evidence>
<proteinExistence type="predicted"/>
<dbReference type="Pfam" id="PF01412">
    <property type="entry name" value="ArfGap"/>
    <property type="match status" value="1"/>
</dbReference>
<reference evidence="3 4" key="1">
    <citation type="journal article" date="2019" name="Genome Biol. Evol.">
        <title>The Rhododendron genome and chromosomal organization provide insight into shared whole-genome duplications across the heath family (Ericaceae).</title>
        <authorList>
            <person name="Soza V.L."/>
            <person name="Lindsley D."/>
            <person name="Waalkes A."/>
            <person name="Ramage E."/>
            <person name="Patwardhan R.P."/>
            <person name="Burton J.N."/>
            <person name="Adey A."/>
            <person name="Kumar A."/>
            <person name="Qiu R."/>
            <person name="Shendure J."/>
            <person name="Hall B."/>
        </authorList>
    </citation>
    <scope>NUCLEOTIDE SEQUENCE [LARGE SCALE GENOMIC DNA]</scope>
    <source>
        <strain evidence="3">RSF 1966-606</strain>
    </source>
</reference>